<organism evidence="2 3">
    <name type="scientific">Choiromyces venosus 120613-1</name>
    <dbReference type="NCBI Taxonomy" id="1336337"/>
    <lineage>
        <taxon>Eukaryota</taxon>
        <taxon>Fungi</taxon>
        <taxon>Dikarya</taxon>
        <taxon>Ascomycota</taxon>
        <taxon>Pezizomycotina</taxon>
        <taxon>Pezizomycetes</taxon>
        <taxon>Pezizales</taxon>
        <taxon>Tuberaceae</taxon>
        <taxon>Choiromyces</taxon>
    </lineage>
</organism>
<protein>
    <recommendedName>
        <fullName evidence="4">Extracellular membrane protein CFEM domain-containing protein</fullName>
    </recommendedName>
</protein>
<accession>A0A3N4JQC3</accession>
<reference evidence="2 3" key="1">
    <citation type="journal article" date="2018" name="Nat. Ecol. Evol.">
        <title>Pezizomycetes genomes reveal the molecular basis of ectomycorrhizal truffle lifestyle.</title>
        <authorList>
            <person name="Murat C."/>
            <person name="Payen T."/>
            <person name="Noel B."/>
            <person name="Kuo A."/>
            <person name="Morin E."/>
            <person name="Chen J."/>
            <person name="Kohler A."/>
            <person name="Krizsan K."/>
            <person name="Balestrini R."/>
            <person name="Da Silva C."/>
            <person name="Montanini B."/>
            <person name="Hainaut M."/>
            <person name="Levati E."/>
            <person name="Barry K.W."/>
            <person name="Belfiori B."/>
            <person name="Cichocki N."/>
            <person name="Clum A."/>
            <person name="Dockter R.B."/>
            <person name="Fauchery L."/>
            <person name="Guy J."/>
            <person name="Iotti M."/>
            <person name="Le Tacon F."/>
            <person name="Lindquist E.A."/>
            <person name="Lipzen A."/>
            <person name="Malagnac F."/>
            <person name="Mello A."/>
            <person name="Molinier V."/>
            <person name="Miyauchi S."/>
            <person name="Poulain J."/>
            <person name="Riccioni C."/>
            <person name="Rubini A."/>
            <person name="Sitrit Y."/>
            <person name="Splivallo R."/>
            <person name="Traeger S."/>
            <person name="Wang M."/>
            <person name="Zifcakova L."/>
            <person name="Wipf D."/>
            <person name="Zambonelli A."/>
            <person name="Paolocci F."/>
            <person name="Nowrousian M."/>
            <person name="Ottonello S."/>
            <person name="Baldrian P."/>
            <person name="Spatafora J.W."/>
            <person name="Henrissat B."/>
            <person name="Nagy L.G."/>
            <person name="Aury J.M."/>
            <person name="Wincker P."/>
            <person name="Grigoriev I.V."/>
            <person name="Bonfante P."/>
            <person name="Martin F.M."/>
        </authorList>
    </citation>
    <scope>NUCLEOTIDE SEQUENCE [LARGE SCALE GENOMIC DNA]</scope>
    <source>
        <strain evidence="2 3">120613-1</strain>
    </source>
</reference>
<evidence type="ECO:0008006" key="4">
    <source>
        <dbReference type="Google" id="ProtNLM"/>
    </source>
</evidence>
<name>A0A3N4JQC3_9PEZI</name>
<feature type="signal peptide" evidence="1">
    <location>
        <begin position="1"/>
        <end position="19"/>
    </location>
</feature>
<gene>
    <name evidence="2" type="ORF">L873DRAFT_969456</name>
</gene>
<proteinExistence type="predicted"/>
<sequence>MQQWSLARAFTQLAFIANALVVVVVESKGLDEGHYKKAPGCLVNCLGGVGAGEYPRCTPKRYYQGETFNVEDFLRDKKVASCFCKDVDVLGSIGECVYSNCRPKEILDSLKWGAKTCVAAGVPGKDVKDIVKTLEGTIRKQISWNVPERSHIYMGQNVSLTNYHPTPYTKHKHSKQPTEKTTTTTLTQTFTSTVCQMTATSTQTITATWTVTTCGLTATQTSTVTSTATHTVTITPAPTTTISVQMTTTATTQPTSALTTTTTHTASATLAPLPSHLGIDSPTKELNGPSCLADCYNNPSLAGWFSAQQYRGDAHPEVNLRPFLLER</sequence>
<feature type="chain" id="PRO_5018316162" description="Extracellular membrane protein CFEM domain-containing protein" evidence="1">
    <location>
        <begin position="20"/>
        <end position="327"/>
    </location>
</feature>
<dbReference type="EMBL" id="ML120390">
    <property type="protein sequence ID" value="RPA99031.1"/>
    <property type="molecule type" value="Genomic_DNA"/>
</dbReference>
<keyword evidence="3" id="KW-1185">Reference proteome</keyword>
<dbReference type="OrthoDB" id="167398at2759"/>
<evidence type="ECO:0000256" key="1">
    <source>
        <dbReference type="SAM" id="SignalP"/>
    </source>
</evidence>
<dbReference type="AlphaFoldDB" id="A0A3N4JQC3"/>
<evidence type="ECO:0000313" key="2">
    <source>
        <dbReference type="EMBL" id="RPA99031.1"/>
    </source>
</evidence>
<evidence type="ECO:0000313" key="3">
    <source>
        <dbReference type="Proteomes" id="UP000276215"/>
    </source>
</evidence>
<keyword evidence="1" id="KW-0732">Signal</keyword>
<dbReference type="Proteomes" id="UP000276215">
    <property type="component" value="Unassembled WGS sequence"/>
</dbReference>